<dbReference type="EMBL" id="BGZK01000615">
    <property type="protein sequence ID" value="GBP53085.1"/>
    <property type="molecule type" value="Genomic_DNA"/>
</dbReference>
<dbReference type="AlphaFoldDB" id="A0A4C1WSH1"/>
<evidence type="ECO:0000313" key="2">
    <source>
        <dbReference type="Proteomes" id="UP000299102"/>
    </source>
</evidence>
<accession>A0A4C1WSH1</accession>
<protein>
    <submittedName>
        <fullName evidence="1">Uncharacterized protein</fullName>
    </submittedName>
</protein>
<reference evidence="1 2" key="1">
    <citation type="journal article" date="2019" name="Commun. Biol.">
        <title>The bagworm genome reveals a unique fibroin gene that provides high tensile strength.</title>
        <authorList>
            <person name="Kono N."/>
            <person name="Nakamura H."/>
            <person name="Ohtoshi R."/>
            <person name="Tomita M."/>
            <person name="Numata K."/>
            <person name="Arakawa K."/>
        </authorList>
    </citation>
    <scope>NUCLEOTIDE SEQUENCE [LARGE SCALE GENOMIC DNA]</scope>
</reference>
<dbReference type="Proteomes" id="UP000299102">
    <property type="component" value="Unassembled WGS sequence"/>
</dbReference>
<proteinExistence type="predicted"/>
<sequence>MFSTRPSPAPAAAELKARSSSLGRSACSWRTLIVATADKLEGPWHNPRPLCLSRASPSSPLPPSSRSKALYPAALYVSGVLVAPESEIRSATLDRSARPGRVRHCRYRPARGARRHTRPRGLPAAGPLPSFRVPLATVCHDY</sequence>
<keyword evidence="2" id="KW-1185">Reference proteome</keyword>
<gene>
    <name evidence="1" type="ORF">EVAR_43371_1</name>
</gene>
<name>A0A4C1WSH1_EUMVA</name>
<evidence type="ECO:0000313" key="1">
    <source>
        <dbReference type="EMBL" id="GBP53085.1"/>
    </source>
</evidence>
<organism evidence="1 2">
    <name type="scientific">Eumeta variegata</name>
    <name type="common">Bagworm moth</name>
    <name type="synonym">Eumeta japonica</name>
    <dbReference type="NCBI Taxonomy" id="151549"/>
    <lineage>
        <taxon>Eukaryota</taxon>
        <taxon>Metazoa</taxon>
        <taxon>Ecdysozoa</taxon>
        <taxon>Arthropoda</taxon>
        <taxon>Hexapoda</taxon>
        <taxon>Insecta</taxon>
        <taxon>Pterygota</taxon>
        <taxon>Neoptera</taxon>
        <taxon>Endopterygota</taxon>
        <taxon>Lepidoptera</taxon>
        <taxon>Glossata</taxon>
        <taxon>Ditrysia</taxon>
        <taxon>Tineoidea</taxon>
        <taxon>Psychidae</taxon>
        <taxon>Oiketicinae</taxon>
        <taxon>Eumeta</taxon>
    </lineage>
</organism>
<comment type="caution">
    <text evidence="1">The sequence shown here is derived from an EMBL/GenBank/DDBJ whole genome shotgun (WGS) entry which is preliminary data.</text>
</comment>